<protein>
    <submittedName>
        <fullName evidence="1">Uncharacterized protein</fullName>
    </submittedName>
</protein>
<sequence>LAQRAHKTCNLKVPGWSEEASRCLLAQRAPARPASNLLPGFSEAH</sequence>
<keyword evidence="2" id="KW-1185">Reference proteome</keyword>
<reference evidence="1 2" key="1">
    <citation type="journal article" date="2018" name="Front. Plant Sci.">
        <title>Red Clover (Trifolium pratense) and Zigzag Clover (T. medium) - A Picture of Genomic Similarities and Differences.</title>
        <authorList>
            <person name="Dluhosova J."/>
            <person name="Istvanek J."/>
            <person name="Nedelnik J."/>
            <person name="Repkova J."/>
        </authorList>
    </citation>
    <scope>NUCLEOTIDE SEQUENCE [LARGE SCALE GENOMIC DNA]</scope>
    <source>
        <strain evidence="2">cv. 10/8</strain>
        <tissue evidence="1">Leaf</tissue>
    </source>
</reference>
<evidence type="ECO:0000313" key="1">
    <source>
        <dbReference type="EMBL" id="MCI96419.1"/>
    </source>
</evidence>
<evidence type="ECO:0000313" key="2">
    <source>
        <dbReference type="Proteomes" id="UP000265520"/>
    </source>
</evidence>
<accession>A0A392W9F9</accession>
<comment type="caution">
    <text evidence="1">The sequence shown here is derived from an EMBL/GenBank/DDBJ whole genome shotgun (WGS) entry which is preliminary data.</text>
</comment>
<organism evidence="1 2">
    <name type="scientific">Trifolium medium</name>
    <dbReference type="NCBI Taxonomy" id="97028"/>
    <lineage>
        <taxon>Eukaryota</taxon>
        <taxon>Viridiplantae</taxon>
        <taxon>Streptophyta</taxon>
        <taxon>Embryophyta</taxon>
        <taxon>Tracheophyta</taxon>
        <taxon>Spermatophyta</taxon>
        <taxon>Magnoliopsida</taxon>
        <taxon>eudicotyledons</taxon>
        <taxon>Gunneridae</taxon>
        <taxon>Pentapetalae</taxon>
        <taxon>rosids</taxon>
        <taxon>fabids</taxon>
        <taxon>Fabales</taxon>
        <taxon>Fabaceae</taxon>
        <taxon>Papilionoideae</taxon>
        <taxon>50 kb inversion clade</taxon>
        <taxon>NPAAA clade</taxon>
        <taxon>Hologalegina</taxon>
        <taxon>IRL clade</taxon>
        <taxon>Trifolieae</taxon>
        <taxon>Trifolium</taxon>
    </lineage>
</organism>
<feature type="non-terminal residue" evidence="1">
    <location>
        <position position="1"/>
    </location>
</feature>
<dbReference type="Proteomes" id="UP000265520">
    <property type="component" value="Unassembled WGS sequence"/>
</dbReference>
<dbReference type="AlphaFoldDB" id="A0A392W9F9"/>
<name>A0A392W9F9_9FABA</name>
<proteinExistence type="predicted"/>
<dbReference type="EMBL" id="LXQA011414172">
    <property type="protein sequence ID" value="MCI96419.1"/>
    <property type="molecule type" value="Genomic_DNA"/>
</dbReference>